<reference evidence="1 2" key="1">
    <citation type="submission" date="2014-11" db="EMBL/GenBank/DDBJ databases">
        <title>Genetic blueprint of the zoonotic pathogen Toxocara canis.</title>
        <authorList>
            <person name="Zhu X.-Q."/>
            <person name="Korhonen P.K."/>
            <person name="Cai H."/>
            <person name="Young N.D."/>
            <person name="Nejsum P."/>
            <person name="von Samson-Himmelstjerna G."/>
            <person name="Boag P.R."/>
            <person name="Tan P."/>
            <person name="Li Q."/>
            <person name="Min J."/>
            <person name="Yang Y."/>
            <person name="Wang X."/>
            <person name="Fang X."/>
            <person name="Hall R.S."/>
            <person name="Hofmann A."/>
            <person name="Sternberg P.W."/>
            <person name="Jex A.R."/>
            <person name="Gasser R.B."/>
        </authorList>
    </citation>
    <scope>NUCLEOTIDE SEQUENCE [LARGE SCALE GENOMIC DNA]</scope>
    <source>
        <strain evidence="1">PN_DK_2014</strain>
    </source>
</reference>
<dbReference type="Proteomes" id="UP000031036">
    <property type="component" value="Unassembled WGS sequence"/>
</dbReference>
<proteinExistence type="predicted"/>
<feature type="non-terminal residue" evidence="1">
    <location>
        <position position="126"/>
    </location>
</feature>
<name>A0A0B2W301_TOXCA</name>
<keyword evidence="2" id="KW-1185">Reference proteome</keyword>
<comment type="caution">
    <text evidence="1">The sequence shown here is derived from an EMBL/GenBank/DDBJ whole genome shotgun (WGS) entry which is preliminary data.</text>
</comment>
<feature type="non-terminal residue" evidence="1">
    <location>
        <position position="1"/>
    </location>
</feature>
<gene>
    <name evidence="1" type="ORF">Tcan_01416</name>
</gene>
<dbReference type="EMBL" id="JPKZ01000419">
    <property type="protein sequence ID" value="KHN87565.1"/>
    <property type="molecule type" value="Genomic_DNA"/>
</dbReference>
<evidence type="ECO:0000313" key="1">
    <source>
        <dbReference type="EMBL" id="KHN87565.1"/>
    </source>
</evidence>
<dbReference type="AlphaFoldDB" id="A0A0B2W301"/>
<evidence type="ECO:0000313" key="2">
    <source>
        <dbReference type="Proteomes" id="UP000031036"/>
    </source>
</evidence>
<sequence>TVKLRHRVSLSVSSATDELFVSTRRPLSSIACTSPWIADIRVQWISPPSALPITRITDTVRKILKIGSINANEATCILTVSQGRNVTTREGTIGRSLDDHFNTQNQTTASGRLAMLRSVRRSYPKH</sequence>
<organism evidence="1 2">
    <name type="scientific">Toxocara canis</name>
    <name type="common">Canine roundworm</name>
    <dbReference type="NCBI Taxonomy" id="6265"/>
    <lineage>
        <taxon>Eukaryota</taxon>
        <taxon>Metazoa</taxon>
        <taxon>Ecdysozoa</taxon>
        <taxon>Nematoda</taxon>
        <taxon>Chromadorea</taxon>
        <taxon>Rhabditida</taxon>
        <taxon>Spirurina</taxon>
        <taxon>Ascaridomorpha</taxon>
        <taxon>Ascaridoidea</taxon>
        <taxon>Toxocaridae</taxon>
        <taxon>Toxocara</taxon>
    </lineage>
</organism>
<accession>A0A0B2W301</accession>
<protein>
    <submittedName>
        <fullName evidence="1">Uncharacterized protein</fullName>
    </submittedName>
</protein>